<dbReference type="AlphaFoldDB" id="A0A851QMA0"/>
<dbReference type="InterPro" id="IPR028889">
    <property type="entry name" value="USP"/>
</dbReference>
<evidence type="ECO:0000256" key="10">
    <source>
        <dbReference type="ARBA" id="ARBA00022737"/>
    </source>
</evidence>
<dbReference type="GO" id="GO:0005829">
    <property type="term" value="C:cytosol"/>
    <property type="evidence" value="ECO:0007669"/>
    <property type="project" value="TreeGrafter"/>
</dbReference>
<dbReference type="InterPro" id="IPR018200">
    <property type="entry name" value="USP_CS"/>
</dbReference>
<feature type="domain" description="USP" evidence="26">
    <location>
        <begin position="154"/>
        <end position="636"/>
    </location>
</feature>
<keyword evidence="6" id="KW-0963">Cytoplasm</keyword>
<evidence type="ECO:0000256" key="21">
    <source>
        <dbReference type="ARBA" id="ARBA00078773"/>
    </source>
</evidence>
<dbReference type="PROSITE" id="PS50330">
    <property type="entry name" value="UIM"/>
    <property type="match status" value="1"/>
</dbReference>
<gene>
    <name evidence="27" type="primary">Usp25</name>
    <name evidence="27" type="ORF">CERCOR_R08479</name>
</gene>
<reference evidence="27" key="1">
    <citation type="submission" date="2019-09" db="EMBL/GenBank/DDBJ databases">
        <title>Bird 10,000 Genomes (B10K) Project - Family phase.</title>
        <authorList>
            <person name="Zhang G."/>
        </authorList>
    </citation>
    <scope>NUCLEOTIDE SEQUENCE</scope>
    <source>
        <strain evidence="27">OUT-0024</strain>
        <tissue evidence="27">Muscle</tissue>
    </source>
</reference>
<dbReference type="CDD" id="cd14354">
    <property type="entry name" value="UBA_UBP25"/>
    <property type="match status" value="1"/>
</dbReference>
<evidence type="ECO:0000256" key="1">
    <source>
        <dbReference type="ARBA" id="ARBA00000707"/>
    </source>
</evidence>
<dbReference type="InterPro" id="IPR003903">
    <property type="entry name" value="UIM_dom"/>
</dbReference>
<proteinExistence type="inferred from homology"/>
<evidence type="ECO:0000256" key="4">
    <source>
        <dbReference type="ARBA" id="ARBA00009085"/>
    </source>
</evidence>
<evidence type="ECO:0000256" key="6">
    <source>
        <dbReference type="ARBA" id="ARBA00022490"/>
    </source>
</evidence>
<keyword evidence="25" id="KW-1133">Transmembrane helix</keyword>
<dbReference type="PROSITE" id="PS00973">
    <property type="entry name" value="USP_2"/>
    <property type="match status" value="1"/>
</dbReference>
<evidence type="ECO:0000256" key="19">
    <source>
        <dbReference type="ARBA" id="ARBA00071638"/>
    </source>
</evidence>
<feature type="compositionally biased region" description="Polar residues" evidence="24">
    <location>
        <begin position="462"/>
        <end position="480"/>
    </location>
</feature>
<dbReference type="PANTHER" id="PTHR24006:SF666">
    <property type="entry name" value="UBIQUITIN CARBOXYL-TERMINAL HYDROLASE 25"/>
    <property type="match status" value="1"/>
</dbReference>
<name>A0A851QMA0_TYCCO</name>
<dbReference type="InterPro" id="IPR054108">
    <property type="entry name" value="USP25/28_UIM"/>
</dbReference>
<evidence type="ECO:0000259" key="26">
    <source>
        <dbReference type="PROSITE" id="PS50235"/>
    </source>
</evidence>
<evidence type="ECO:0000256" key="9">
    <source>
        <dbReference type="ARBA" id="ARBA00022670"/>
    </source>
</evidence>
<dbReference type="Pfam" id="PF22566">
    <property type="entry name" value="UBA_8"/>
    <property type="match status" value="1"/>
</dbReference>
<evidence type="ECO:0000256" key="12">
    <source>
        <dbReference type="ARBA" id="ARBA00022801"/>
    </source>
</evidence>
<dbReference type="SMART" id="SM00726">
    <property type="entry name" value="UIM"/>
    <property type="match status" value="2"/>
</dbReference>
<dbReference type="InterPro" id="IPR038765">
    <property type="entry name" value="Papain-like_cys_pep_sf"/>
</dbReference>
<dbReference type="Pfam" id="PF21909">
    <property type="entry name" value="USP_UIM_N"/>
    <property type="match status" value="1"/>
</dbReference>
<keyword evidence="11" id="KW-0833">Ubl conjugation pathway</keyword>
<dbReference type="EC" id="3.4.19.12" evidence="5"/>
<feature type="region of interest" description="Disordered" evidence="24">
    <location>
        <begin position="449"/>
        <end position="493"/>
    </location>
</feature>
<keyword evidence="9" id="KW-0645">Protease</keyword>
<organism evidence="27 28">
    <name type="scientific">Tychaedon coryphoeus</name>
    <name type="common">Karoo scrub-robin</name>
    <name type="synonym">Erythropygia coryphaeus</name>
    <dbReference type="NCBI Taxonomy" id="614051"/>
    <lineage>
        <taxon>Eukaryota</taxon>
        <taxon>Metazoa</taxon>
        <taxon>Chordata</taxon>
        <taxon>Craniata</taxon>
        <taxon>Vertebrata</taxon>
        <taxon>Euteleostomi</taxon>
        <taxon>Archelosauria</taxon>
        <taxon>Archosauria</taxon>
        <taxon>Dinosauria</taxon>
        <taxon>Saurischia</taxon>
        <taxon>Theropoda</taxon>
        <taxon>Coelurosauria</taxon>
        <taxon>Aves</taxon>
        <taxon>Neognathae</taxon>
        <taxon>Neoaves</taxon>
        <taxon>Telluraves</taxon>
        <taxon>Australaves</taxon>
        <taxon>Passeriformes</taxon>
        <taxon>Muscicapidae</taxon>
        <taxon>Cercotrichas</taxon>
    </lineage>
</organism>
<evidence type="ECO:0000256" key="24">
    <source>
        <dbReference type="SAM" id="MobiDB-lite"/>
    </source>
</evidence>
<dbReference type="PROSITE" id="PS50235">
    <property type="entry name" value="USP_3"/>
    <property type="match status" value="1"/>
</dbReference>
<evidence type="ECO:0000256" key="14">
    <source>
        <dbReference type="ARBA" id="ARBA00022843"/>
    </source>
</evidence>
<evidence type="ECO:0000256" key="23">
    <source>
        <dbReference type="SAM" id="Coils"/>
    </source>
</evidence>
<dbReference type="GO" id="GO:0032183">
    <property type="term" value="F:SUMO binding"/>
    <property type="evidence" value="ECO:0007669"/>
    <property type="project" value="TreeGrafter"/>
</dbReference>
<keyword evidence="16" id="KW-0539">Nucleus</keyword>
<dbReference type="Gene3D" id="1.10.8.10">
    <property type="entry name" value="DNA helicase RuvA subunit, C-terminal domain"/>
    <property type="match status" value="1"/>
</dbReference>
<keyword evidence="25" id="KW-0472">Membrane</keyword>
<evidence type="ECO:0000313" key="27">
    <source>
        <dbReference type="EMBL" id="NXC80396.1"/>
    </source>
</evidence>
<dbReference type="GO" id="GO:0004843">
    <property type="term" value="F:cysteine-type deubiquitinase activity"/>
    <property type="evidence" value="ECO:0007669"/>
    <property type="project" value="UniProtKB-EC"/>
</dbReference>
<evidence type="ECO:0000256" key="20">
    <source>
        <dbReference type="ARBA" id="ARBA00075172"/>
    </source>
</evidence>
<dbReference type="Pfam" id="PF00443">
    <property type="entry name" value="UCH"/>
    <property type="match status" value="1"/>
</dbReference>
<comment type="caution">
    <text evidence="27">The sequence shown here is derived from an EMBL/GenBank/DDBJ whole genome shotgun (WGS) entry which is preliminary data.</text>
</comment>
<dbReference type="CDD" id="cd02665">
    <property type="entry name" value="Peptidase_C19I"/>
    <property type="match status" value="1"/>
</dbReference>
<keyword evidence="14" id="KW-0832">Ubl conjugation</keyword>
<comment type="function">
    <text evidence="17">The muscle-specific isoform (USP25m) may have a role in the regulation of muscular differentiation and function.</text>
</comment>
<evidence type="ECO:0000256" key="7">
    <source>
        <dbReference type="ARBA" id="ARBA00022499"/>
    </source>
</evidence>
<comment type="catalytic activity">
    <reaction evidence="1">
        <text>Thiol-dependent hydrolysis of ester, thioester, amide, peptide and isopeptide bonds formed by the C-terminal Gly of ubiquitin (a 76-residue protein attached to proteins as an intracellular targeting signal).</text>
        <dbReference type="EC" id="3.4.19.12"/>
    </reaction>
</comment>
<sequence length="1065" mass="123605">HQQTFLNQLREITGINDIQVLQQALKDSNGNLELAVAFLTAKNAKVPQLEEATYYQTALPGNDRYISVGSQADTNVIDLTGDDKDDLQRAIALSLEESNRAFRETGITDEEQAISRVLEASIAENKASLKRTHPEVWSDSPNPYDRKRQDNCPVGLKNVGNTCWFSAVIQSLFNLLEFRRLVLNFNPPANAQDLPRNQKEHRNLPFMRELRYLFALLVGSKRKYVDPSRAVEILKDAFKSNDSQQQDVSEFTHKLLDWLEDAFQIKAEEERDGEKPKNPMVELFYGRFLAVGVLEGKKFENTEMFGQYPLQVNGFKDLHECLEAAMIEGEIESLHSENSAKSGQEHWFTELPPVLTFELSRFEFNQALGRPEKIHNKLEFPPILYLDRYMHKNREITRIKRDEIKRLKEYLTVLQQRLERYLSYGSGPKRFPLVDVLQYALEFASSKPVCTSPVDDLGASAPASSTLPPQIPPSTIEQQGPSSSDVPSTSPVQRSVIHKPFTQSRIPPDLPMHPAPRHITEEELSVLEGCLHRWRTEVENDTRDLQESISRIHRTIELMYSDKTMVQVPYRLHAVLVHEGQANAGHYWAYIYDHHQNRWMKYNDISVTKSTWEELERDSFGGYRNASAYCLMYINDKEQYLIQEEFNKETGQILVGMDTLPSDLRDYVKEDNKRFEKELEEWDAELAQKAQQEKLLSQIPRAPAPSPAPVQAGEPEYLEQPSRADISKHLKEDSVQAINKALAEQEDRGPEAIMDTVGFKMLVIDCTLLHYLKGGRTLRDVLHVCAFLSAIKLEYTRLLKLAQEDPPPECDYRLRHAIVYFIQNQAPKKIIERTLLEQFGDHNLSFDERCRNIMKVAQAKLEMIKPDEVNMEEYERWHQDYRHFRETTMFLMVGLEFFQKKSLQEGWRETFYKSMEWQDKGEWLQTDREEALISYQEDSLHYLSFEEHSSYLKAGGTWMLHLILLFLLFSYMEALLYLIYAYQNNKELLSKGPYRGHDEELISHYRRESNLQEKLTDFLPKLLDCSTEIKGFNDPPKLPSYSTHELCERYARIMLSLSRTPADGR</sequence>
<dbReference type="Gene3D" id="3.90.70.10">
    <property type="entry name" value="Cysteine proteinases"/>
    <property type="match status" value="1"/>
</dbReference>
<dbReference type="GO" id="GO:0016579">
    <property type="term" value="P:protein deubiquitination"/>
    <property type="evidence" value="ECO:0007669"/>
    <property type="project" value="InterPro"/>
</dbReference>
<evidence type="ECO:0000256" key="2">
    <source>
        <dbReference type="ARBA" id="ARBA00004123"/>
    </source>
</evidence>
<evidence type="ECO:0000256" key="11">
    <source>
        <dbReference type="ARBA" id="ARBA00022786"/>
    </source>
</evidence>
<dbReference type="SUPFAM" id="SSF46934">
    <property type="entry name" value="UBA-like"/>
    <property type="match status" value="1"/>
</dbReference>
<dbReference type="InterPro" id="IPR009060">
    <property type="entry name" value="UBA-like_sf"/>
</dbReference>
<keyword evidence="28" id="KW-1185">Reference proteome</keyword>
<keyword evidence="10" id="KW-0677">Repeat</keyword>
<dbReference type="Proteomes" id="UP000631545">
    <property type="component" value="Unassembled WGS sequence"/>
</dbReference>
<dbReference type="InterPro" id="IPR054109">
    <property type="entry name" value="UBA_8"/>
</dbReference>
<dbReference type="InterPro" id="IPR001394">
    <property type="entry name" value="Peptidase_C19_UCH"/>
</dbReference>
<feature type="compositionally biased region" description="Low complexity" evidence="24">
    <location>
        <begin position="481"/>
        <end position="492"/>
    </location>
</feature>
<dbReference type="GO" id="GO:0006508">
    <property type="term" value="P:proteolysis"/>
    <property type="evidence" value="ECO:0007669"/>
    <property type="project" value="UniProtKB-KW"/>
</dbReference>
<evidence type="ECO:0000256" key="16">
    <source>
        <dbReference type="ARBA" id="ARBA00023242"/>
    </source>
</evidence>
<dbReference type="FunFam" id="3.90.70.10:FF:000004">
    <property type="entry name" value="Putative ubiquitin carboxyl-terminal hydrolase 25"/>
    <property type="match status" value="1"/>
</dbReference>
<evidence type="ECO:0000256" key="17">
    <source>
        <dbReference type="ARBA" id="ARBA00053306"/>
    </source>
</evidence>
<accession>A0A851QMA0</accession>
<keyword evidence="25" id="KW-0812">Transmembrane</keyword>
<dbReference type="FunFam" id="1.10.8.10:FF:000023">
    <property type="entry name" value="Putative ubiquitin carboxyl-terminal hydrolase 25"/>
    <property type="match status" value="1"/>
</dbReference>
<evidence type="ECO:0000256" key="13">
    <source>
        <dbReference type="ARBA" id="ARBA00022807"/>
    </source>
</evidence>
<dbReference type="SUPFAM" id="SSF54001">
    <property type="entry name" value="Cysteine proteinases"/>
    <property type="match status" value="1"/>
</dbReference>
<comment type="subunit">
    <text evidence="18">Homotetramer, inhibited form. Homodimer, active form. Interacts with ACTA1 (via its C-terminus); the interaction occurs for all isoforms but is strongest for isoform USP25m in muscle differentiating cells. Interacts (isoform USP25m only) with MYBPC1; the interaction prevents proteasomal degradation of MYBPC1. Interacts (isoform USP25m only) with FLNC (via filament repeats 17-18, 20-21 and 24). Interacts with GAPDH. Interacts with SUMO3; the interaction sumoylates efficiently USP25. Interacts with SUMO2; the interaction sumoylates efficiently USP25. Interacts with SUMO1; the interaction only weakly sumoylates USP25. Interacts with SYK; phosphorylates USP25 and regulates USP25 intracellular levels.</text>
</comment>
<keyword evidence="7" id="KW-1017">Isopeptide bond</keyword>
<feature type="non-terminal residue" evidence="27">
    <location>
        <position position="1065"/>
    </location>
</feature>
<feature type="transmembrane region" description="Helical" evidence="25">
    <location>
        <begin position="958"/>
        <end position="982"/>
    </location>
</feature>
<protein>
    <recommendedName>
        <fullName evidence="19">Ubiquitin carboxyl-terminal hydrolase 25</fullName>
        <ecNumber evidence="5">3.4.19.12</ecNumber>
    </recommendedName>
    <alternativeName>
        <fullName evidence="22">Deubiquitinating enzyme 25</fullName>
    </alternativeName>
    <alternativeName>
        <fullName evidence="20">Ubiquitin thioesterase 25</fullName>
    </alternativeName>
    <alternativeName>
        <fullName evidence="21">Ubiquitin-specific-processing protease 25</fullName>
    </alternativeName>
</protein>
<evidence type="ECO:0000256" key="25">
    <source>
        <dbReference type="SAM" id="Phobius"/>
    </source>
</evidence>
<keyword evidence="15 23" id="KW-0175">Coiled coil</keyword>
<evidence type="ECO:0000256" key="22">
    <source>
        <dbReference type="ARBA" id="ARBA00082178"/>
    </source>
</evidence>
<keyword evidence="12 27" id="KW-0378">Hydrolase</keyword>
<dbReference type="InterPro" id="IPR050164">
    <property type="entry name" value="Peptidase_C19"/>
</dbReference>
<comment type="similarity">
    <text evidence="4">Belongs to the peptidase C19 family.</text>
</comment>
<evidence type="ECO:0000256" key="18">
    <source>
        <dbReference type="ARBA" id="ARBA00062193"/>
    </source>
</evidence>
<dbReference type="PROSITE" id="PS00972">
    <property type="entry name" value="USP_1"/>
    <property type="match status" value="1"/>
</dbReference>
<feature type="coiled-coil region" evidence="23">
    <location>
        <begin position="665"/>
        <end position="692"/>
    </location>
</feature>
<comment type="subcellular location">
    <subcellularLocation>
        <location evidence="3">Cytoplasm</location>
    </subcellularLocation>
    <subcellularLocation>
        <location evidence="2">Nucleus</location>
    </subcellularLocation>
</comment>
<evidence type="ECO:0000313" key="28">
    <source>
        <dbReference type="Proteomes" id="UP000631545"/>
    </source>
</evidence>
<feature type="non-terminal residue" evidence="27">
    <location>
        <position position="1"/>
    </location>
</feature>
<evidence type="ECO:0000256" key="5">
    <source>
        <dbReference type="ARBA" id="ARBA00012759"/>
    </source>
</evidence>
<evidence type="ECO:0000256" key="8">
    <source>
        <dbReference type="ARBA" id="ARBA00022553"/>
    </source>
</evidence>
<dbReference type="PANTHER" id="PTHR24006">
    <property type="entry name" value="UBIQUITIN CARBOXYL-TERMINAL HYDROLASE"/>
    <property type="match status" value="1"/>
</dbReference>
<evidence type="ECO:0000256" key="3">
    <source>
        <dbReference type="ARBA" id="ARBA00004496"/>
    </source>
</evidence>
<dbReference type="EMBL" id="WBND01000044">
    <property type="protein sequence ID" value="NXC80396.1"/>
    <property type="molecule type" value="Genomic_DNA"/>
</dbReference>
<evidence type="ECO:0000256" key="15">
    <source>
        <dbReference type="ARBA" id="ARBA00023054"/>
    </source>
</evidence>
<keyword evidence="8" id="KW-0597">Phosphoprotein</keyword>
<keyword evidence="13" id="KW-0788">Thiol protease</keyword>
<dbReference type="GO" id="GO:0005634">
    <property type="term" value="C:nucleus"/>
    <property type="evidence" value="ECO:0007669"/>
    <property type="project" value="UniProtKB-SubCell"/>
</dbReference>